<evidence type="ECO:0000313" key="2">
    <source>
        <dbReference type="EMBL" id="VAX05342.1"/>
    </source>
</evidence>
<dbReference type="InterPro" id="IPR052516">
    <property type="entry name" value="N-heterocyclic_Hydroxylase"/>
</dbReference>
<dbReference type="InterPro" id="IPR037165">
    <property type="entry name" value="AldOxase/xan_DH_Mopterin-bd_sf"/>
</dbReference>
<dbReference type="InterPro" id="IPR046867">
    <property type="entry name" value="AldOxase/xan_DH_MoCoBD2"/>
</dbReference>
<dbReference type="SUPFAM" id="SSF56003">
    <property type="entry name" value="Molybdenum cofactor-binding domain"/>
    <property type="match status" value="2"/>
</dbReference>
<dbReference type="Gene3D" id="3.30.365.10">
    <property type="entry name" value="Aldehyde oxidase/xanthine dehydrogenase, molybdopterin binding domain"/>
    <property type="match status" value="1"/>
</dbReference>
<evidence type="ECO:0000259" key="1">
    <source>
        <dbReference type="Pfam" id="PF20256"/>
    </source>
</evidence>
<dbReference type="EMBL" id="UOFW01000134">
    <property type="protein sequence ID" value="VAX05342.1"/>
    <property type="molecule type" value="Genomic_DNA"/>
</dbReference>
<keyword evidence="2" id="KW-0560">Oxidoreductase</keyword>
<protein>
    <submittedName>
        <fullName evidence="2">Isoquinoline 1-oxidoreductase beta subunit</fullName>
        <ecNumber evidence="2">1.3.99.16</ecNumber>
    </submittedName>
</protein>
<dbReference type="GO" id="GO:0047121">
    <property type="term" value="F:isoquinoline 1-oxidoreductase activity"/>
    <property type="evidence" value="ECO:0007669"/>
    <property type="project" value="UniProtKB-EC"/>
</dbReference>
<dbReference type="AlphaFoldDB" id="A0A3B1ANM5"/>
<organism evidence="2">
    <name type="scientific">hydrothermal vent metagenome</name>
    <dbReference type="NCBI Taxonomy" id="652676"/>
    <lineage>
        <taxon>unclassified sequences</taxon>
        <taxon>metagenomes</taxon>
        <taxon>ecological metagenomes</taxon>
    </lineage>
</organism>
<dbReference type="Pfam" id="PF20256">
    <property type="entry name" value="MoCoBD_2"/>
    <property type="match status" value="1"/>
</dbReference>
<sequence>MAHDFYRVGGFHSFKGGVDPEGKVTFLQDHLITFSNNGEKPVIAGAPRQPSQVFPAQLLNSFRLSQSMLPLKTRCGLLRAPGSNTTAWAVQSFLHEMAVAADIGPVVNLSGAESQCQGSVIDGFSTMLGQEITIENGRIQQSNFDTYPLLRMPDAPNVDVHFIQSDNPPTGAGEPALPPLAPAICNAIYAASGYRVRTLPLTKDGFSV</sequence>
<accession>A0A3B1ANM5</accession>
<feature type="domain" description="Aldehyde oxidase/xanthine dehydrogenase second molybdopterin binding" evidence="1">
    <location>
        <begin position="95"/>
        <end position="156"/>
    </location>
</feature>
<gene>
    <name evidence="2" type="ORF">MNBD_ALPHA03-653</name>
</gene>
<dbReference type="EC" id="1.3.99.16" evidence="2"/>
<dbReference type="PANTHER" id="PTHR47495:SF1">
    <property type="entry name" value="BLL3820 PROTEIN"/>
    <property type="match status" value="1"/>
</dbReference>
<proteinExistence type="predicted"/>
<reference evidence="2" key="1">
    <citation type="submission" date="2018-06" db="EMBL/GenBank/DDBJ databases">
        <authorList>
            <person name="Zhirakovskaya E."/>
        </authorList>
    </citation>
    <scope>NUCLEOTIDE SEQUENCE</scope>
</reference>
<name>A0A3B1ANM5_9ZZZZ</name>
<dbReference type="PANTHER" id="PTHR47495">
    <property type="entry name" value="ALDEHYDE DEHYDROGENASE"/>
    <property type="match status" value="1"/>
</dbReference>